<dbReference type="InterPro" id="IPR006585">
    <property type="entry name" value="FTP1"/>
</dbReference>
<evidence type="ECO:0000256" key="8">
    <source>
        <dbReference type="ARBA" id="ARBA00022837"/>
    </source>
</evidence>
<dbReference type="Proteomes" id="UP001228049">
    <property type="component" value="Unassembled WGS sequence"/>
</dbReference>
<keyword evidence="5" id="KW-0964">Secreted</keyword>
<dbReference type="PROSITE" id="PS50022">
    <property type="entry name" value="FA58C_3"/>
    <property type="match status" value="2"/>
</dbReference>
<dbReference type="SMART" id="SM00607">
    <property type="entry name" value="FTP"/>
    <property type="match status" value="3"/>
</dbReference>
<comment type="subcellular location">
    <subcellularLocation>
        <location evidence="2">Secreted</location>
    </subcellularLocation>
</comment>
<reference evidence="12" key="1">
    <citation type="submission" date="2023-04" db="EMBL/GenBank/DDBJ databases">
        <title>Chromosome-level genome of Chaenocephalus aceratus.</title>
        <authorList>
            <person name="Park H."/>
        </authorList>
    </citation>
    <scope>NUCLEOTIDE SEQUENCE</scope>
    <source>
        <strain evidence="12">DE</strain>
        <tissue evidence="12">Muscle</tissue>
    </source>
</reference>
<keyword evidence="10" id="KW-0732">Signal</keyword>
<dbReference type="Gene3D" id="2.60.120.260">
    <property type="entry name" value="Galactose-binding domain-like"/>
    <property type="match status" value="3"/>
</dbReference>
<dbReference type="InterPro" id="IPR000421">
    <property type="entry name" value="FA58C"/>
</dbReference>
<dbReference type="EMBL" id="JASDAP010000010">
    <property type="protein sequence ID" value="KAK1895238.1"/>
    <property type="molecule type" value="Genomic_DNA"/>
</dbReference>
<proteinExistence type="inferred from homology"/>
<evidence type="ECO:0000256" key="3">
    <source>
        <dbReference type="ARBA" id="ARBA00010147"/>
    </source>
</evidence>
<comment type="function">
    <text evidence="1">Acts as a defensive agent. Recognizes blood group fucosylated oligosaccharides including A, B, H and Lewis B-type antigens. Does not recognize Lewis A antigen and has low affinity for monovalent haptens.</text>
</comment>
<evidence type="ECO:0000256" key="4">
    <source>
        <dbReference type="ARBA" id="ARBA00011233"/>
    </source>
</evidence>
<organism evidence="12 13">
    <name type="scientific">Dissostichus eleginoides</name>
    <name type="common">Patagonian toothfish</name>
    <name type="synonym">Dissostichus amissus</name>
    <dbReference type="NCBI Taxonomy" id="100907"/>
    <lineage>
        <taxon>Eukaryota</taxon>
        <taxon>Metazoa</taxon>
        <taxon>Chordata</taxon>
        <taxon>Craniata</taxon>
        <taxon>Vertebrata</taxon>
        <taxon>Euteleostomi</taxon>
        <taxon>Actinopterygii</taxon>
        <taxon>Neopterygii</taxon>
        <taxon>Teleostei</taxon>
        <taxon>Neoteleostei</taxon>
        <taxon>Acanthomorphata</taxon>
        <taxon>Eupercaria</taxon>
        <taxon>Perciformes</taxon>
        <taxon>Notothenioidei</taxon>
        <taxon>Nototheniidae</taxon>
        <taxon>Dissostichus</taxon>
    </lineage>
</organism>
<gene>
    <name evidence="12" type="ORF">KUDE01_020689</name>
</gene>
<dbReference type="GO" id="GO:0042806">
    <property type="term" value="F:fucose binding"/>
    <property type="evidence" value="ECO:0007669"/>
    <property type="project" value="UniProtKB-ARBA"/>
</dbReference>
<feature type="domain" description="F5/8 type C" evidence="11">
    <location>
        <begin position="300"/>
        <end position="452"/>
    </location>
</feature>
<dbReference type="PANTHER" id="PTHR45713:SF8">
    <property type="entry name" value="SI:CH211-215K15.4"/>
    <property type="match status" value="1"/>
</dbReference>
<evidence type="ECO:0000256" key="2">
    <source>
        <dbReference type="ARBA" id="ARBA00004613"/>
    </source>
</evidence>
<dbReference type="GO" id="GO:0001868">
    <property type="term" value="P:regulation of complement activation, lectin pathway"/>
    <property type="evidence" value="ECO:0007669"/>
    <property type="project" value="UniProtKB-ARBA"/>
</dbReference>
<comment type="caution">
    <text evidence="12">The sequence shown here is derived from an EMBL/GenBank/DDBJ whole genome shotgun (WGS) entry which is preliminary data.</text>
</comment>
<evidence type="ECO:0000313" key="13">
    <source>
        <dbReference type="Proteomes" id="UP001228049"/>
    </source>
</evidence>
<feature type="chain" id="PRO_5042188114" evidence="10">
    <location>
        <begin position="18"/>
        <end position="455"/>
    </location>
</feature>
<dbReference type="InterPro" id="IPR008979">
    <property type="entry name" value="Galactose-bd-like_sf"/>
</dbReference>
<evidence type="ECO:0000313" key="12">
    <source>
        <dbReference type="EMBL" id="KAK1895238.1"/>
    </source>
</evidence>
<dbReference type="PANTHER" id="PTHR45713">
    <property type="entry name" value="FTP DOMAIN-CONTAINING PROTEIN"/>
    <property type="match status" value="1"/>
</dbReference>
<dbReference type="GO" id="GO:0010185">
    <property type="term" value="P:regulation of cellular defense response"/>
    <property type="evidence" value="ECO:0007669"/>
    <property type="project" value="UniProtKB-ARBA"/>
</dbReference>
<feature type="domain" description="F5/8 type C" evidence="11">
    <location>
        <begin position="6"/>
        <end position="162"/>
    </location>
</feature>
<evidence type="ECO:0000259" key="11">
    <source>
        <dbReference type="PROSITE" id="PS50022"/>
    </source>
</evidence>
<keyword evidence="8" id="KW-0106">Calcium</keyword>
<dbReference type="AlphaFoldDB" id="A0AAD9C6A8"/>
<feature type="signal peptide" evidence="10">
    <location>
        <begin position="1"/>
        <end position="17"/>
    </location>
</feature>
<dbReference type="InterPro" id="IPR051941">
    <property type="entry name" value="BG_Antigen-Binding_Lectin"/>
</dbReference>
<keyword evidence="9" id="KW-1015">Disulfide bond</keyword>
<evidence type="ECO:0000256" key="5">
    <source>
        <dbReference type="ARBA" id="ARBA00022525"/>
    </source>
</evidence>
<keyword evidence="7" id="KW-0430">Lectin</keyword>
<dbReference type="GO" id="GO:0005576">
    <property type="term" value="C:extracellular region"/>
    <property type="evidence" value="ECO:0007669"/>
    <property type="project" value="UniProtKB-SubCell"/>
</dbReference>
<dbReference type="SUPFAM" id="SSF49785">
    <property type="entry name" value="Galactose-binding domain-like"/>
    <property type="match status" value="3"/>
</dbReference>
<accession>A0AAD9C6A8</accession>
<dbReference type="Pfam" id="PF22633">
    <property type="entry name" value="F5_F8_type_C_2"/>
    <property type="match status" value="3"/>
</dbReference>
<name>A0AAD9C6A8_DISEL</name>
<keyword evidence="13" id="KW-1185">Reference proteome</keyword>
<comment type="similarity">
    <text evidence="3">Belongs to the fucolectin family.</text>
</comment>
<evidence type="ECO:0000256" key="9">
    <source>
        <dbReference type="ARBA" id="ARBA00023157"/>
    </source>
</evidence>
<comment type="subunit">
    <text evidence="4">Homotrimer.</text>
</comment>
<evidence type="ECO:0000256" key="1">
    <source>
        <dbReference type="ARBA" id="ARBA00002219"/>
    </source>
</evidence>
<dbReference type="GO" id="GO:0046872">
    <property type="term" value="F:metal ion binding"/>
    <property type="evidence" value="ECO:0007669"/>
    <property type="project" value="UniProtKB-KW"/>
</dbReference>
<keyword evidence="6" id="KW-0479">Metal-binding</keyword>
<protein>
    <submittedName>
        <fullName evidence="12">Fucolectin-1</fullName>
    </submittedName>
</protein>
<evidence type="ECO:0000256" key="6">
    <source>
        <dbReference type="ARBA" id="ARBA00022723"/>
    </source>
</evidence>
<evidence type="ECO:0000256" key="10">
    <source>
        <dbReference type="SAM" id="SignalP"/>
    </source>
</evidence>
<evidence type="ECO:0000256" key="7">
    <source>
        <dbReference type="ARBA" id="ARBA00022734"/>
    </source>
</evidence>
<sequence>MMKLSVVLLMLLVETCAVSTYQENLAIQGKAAQSSMFEAADADRAIDGNRSPWWGDGSCSHTSNDLNPWWRLTLPETHKVFSVKITNRYRVPQRINGAEIRIGDSLVNNGADNPRFAVITSIPSGETAEFQVPNGMDGRYVYIGIPGRQEYLTLCEVEVYGYHAPTEENLAIQGKAAQSSMFEAANADRAIDGNRSPWWGDGSCSHTSNDLNPWWRLALPETHKVFSVKITNRNEVPERLDGAEIRIGDSLVNNGADNPRFALITSIPAGQTAEFKVPNGMDGRYVYIGIPGRQEYLTLCEVEVYGYHAPTEEYLAIQGKAAQSSMYGSAEADRAIDGNRSPWWDDGSCSHTSNELNPWWRLTLPKTHKVFSVKITNRYRHPQRLNGAEISIGDSLVNNGADNPRFAVITSIPSGETAEFQVPNGMDGRYVYIGITGRQEYLTLCEVEVFGSALD</sequence>